<name>A0ABS1ZLM6_9PSED</name>
<evidence type="ECO:0000313" key="13">
    <source>
        <dbReference type="EMBL" id="MBM1197386.1"/>
    </source>
</evidence>
<reference evidence="13 14" key="1">
    <citation type="submission" date="2020-01" db="EMBL/GenBank/DDBJ databases">
        <title>Comparative genomics of meat spoilage bacteria.</title>
        <authorList>
            <person name="Hilgarth M."/>
            <person name="Vogel R.F."/>
        </authorList>
    </citation>
    <scope>NUCLEOTIDE SEQUENCE [LARGE SCALE GENOMIC DNA]</scope>
    <source>
        <strain evidence="13 14">TMW2.2077</strain>
    </source>
</reference>
<comment type="similarity">
    <text evidence="1 10">Belongs to the GHMP kinase family. IspE subfamily.</text>
</comment>
<dbReference type="EC" id="2.7.1.148" evidence="2 10"/>
<feature type="domain" description="GHMP kinase N-terminal" evidence="11">
    <location>
        <begin position="68"/>
        <end position="145"/>
    </location>
</feature>
<dbReference type="InterPro" id="IPR014721">
    <property type="entry name" value="Ribsml_uS5_D2-typ_fold_subgr"/>
</dbReference>
<evidence type="ECO:0000256" key="5">
    <source>
        <dbReference type="ARBA" id="ARBA00022741"/>
    </source>
</evidence>
<comment type="pathway">
    <text evidence="10">Isoprenoid biosynthesis; isopentenyl diphosphate biosynthesis via DXP pathway; isopentenyl diphosphate from 1-deoxy-D-xylulose 5-phosphate: step 3/6.</text>
</comment>
<evidence type="ECO:0000256" key="7">
    <source>
        <dbReference type="ARBA" id="ARBA00022840"/>
    </source>
</evidence>
<dbReference type="RefSeq" id="WP_203303675.1">
    <property type="nucleotide sequence ID" value="NZ_JAAEBW010000014.1"/>
</dbReference>
<feature type="active site" evidence="10">
    <location>
        <position position="138"/>
    </location>
</feature>
<comment type="caution">
    <text evidence="13">The sequence shown here is derived from an EMBL/GenBank/DDBJ whole genome shotgun (WGS) entry which is preliminary data.</text>
</comment>
<keyword evidence="7 10" id="KW-0067">ATP-binding</keyword>
<dbReference type="PANTHER" id="PTHR43527:SF2">
    <property type="entry name" value="4-DIPHOSPHOCYTIDYL-2-C-METHYL-D-ERYTHRITOL KINASE, CHLOROPLASTIC"/>
    <property type="match status" value="1"/>
</dbReference>
<evidence type="ECO:0000256" key="1">
    <source>
        <dbReference type="ARBA" id="ARBA00009684"/>
    </source>
</evidence>
<dbReference type="Gene3D" id="3.30.70.890">
    <property type="entry name" value="GHMP kinase, C-terminal domain"/>
    <property type="match status" value="1"/>
</dbReference>
<dbReference type="InterPro" id="IPR004424">
    <property type="entry name" value="IspE"/>
</dbReference>
<evidence type="ECO:0000256" key="6">
    <source>
        <dbReference type="ARBA" id="ARBA00022777"/>
    </source>
</evidence>
<dbReference type="SUPFAM" id="SSF54211">
    <property type="entry name" value="Ribosomal protein S5 domain 2-like"/>
    <property type="match status" value="1"/>
</dbReference>
<dbReference type="Pfam" id="PF08544">
    <property type="entry name" value="GHMP_kinases_C"/>
    <property type="match status" value="1"/>
</dbReference>
<keyword evidence="5 10" id="KW-0547">Nucleotide-binding</keyword>
<keyword evidence="6 10" id="KW-0418">Kinase</keyword>
<dbReference type="InterPro" id="IPR013750">
    <property type="entry name" value="GHMP_kinase_C_dom"/>
</dbReference>
<dbReference type="InterPro" id="IPR020568">
    <property type="entry name" value="Ribosomal_Su5_D2-typ_SF"/>
</dbReference>
<dbReference type="NCBIfam" id="TIGR00154">
    <property type="entry name" value="ispE"/>
    <property type="match status" value="1"/>
</dbReference>
<evidence type="ECO:0000256" key="9">
    <source>
        <dbReference type="ARBA" id="ARBA00032554"/>
    </source>
</evidence>
<dbReference type="GO" id="GO:0050515">
    <property type="term" value="F:4-(cytidine 5'-diphospho)-2-C-methyl-D-erythritol kinase activity"/>
    <property type="evidence" value="ECO:0007669"/>
    <property type="project" value="UniProtKB-EC"/>
</dbReference>
<dbReference type="Pfam" id="PF00288">
    <property type="entry name" value="GHMP_kinases_N"/>
    <property type="match status" value="1"/>
</dbReference>
<gene>
    <name evidence="10 13" type="primary">ispE</name>
    <name evidence="13" type="ORF">GYN02_19665</name>
</gene>
<feature type="binding site" evidence="10">
    <location>
        <begin position="96"/>
        <end position="106"/>
    </location>
    <ligand>
        <name>ATP</name>
        <dbReference type="ChEBI" id="CHEBI:30616"/>
    </ligand>
</feature>
<sequence>MQKNPLTLPSPAKLNLMLHILGRREDGYHELQTLFQFLDYGDEMTFSVRNDAKICLHTEFPGVPHDQNLIVRAAKLLQQHAACPLGIDIQIKKVLPMGGGIGGGSSNAATTLLALNHLWQLGWDEDRLAALGLSLGADVPVFVRGHAAFAEGVGEILSPEYPEEPWYVVLVPQVSVSTAEIFSHPLLTRNSLPIKVRPVPKGNSRNDCEAVVTELYPDVRKALNLLGKYTEAKLTGTGSCIFGAFPNEADADKVLHLLTETHTGFVAKGSNVSMLHRTLQNL</sequence>
<evidence type="ECO:0000259" key="12">
    <source>
        <dbReference type="Pfam" id="PF08544"/>
    </source>
</evidence>
<dbReference type="HAMAP" id="MF_00061">
    <property type="entry name" value="IspE"/>
    <property type="match status" value="1"/>
</dbReference>
<protein>
    <recommendedName>
        <fullName evidence="3 10">4-diphosphocytidyl-2-C-methyl-D-erythritol kinase</fullName>
        <shortName evidence="10">CMK</shortName>
        <ecNumber evidence="2 10">2.7.1.148</ecNumber>
    </recommendedName>
    <alternativeName>
        <fullName evidence="9 10">4-(cytidine-5'-diphospho)-2-C-methyl-D-erythritol kinase</fullName>
    </alternativeName>
</protein>
<keyword evidence="14" id="KW-1185">Reference proteome</keyword>
<feature type="domain" description="GHMP kinase C-terminal" evidence="12">
    <location>
        <begin position="204"/>
        <end position="256"/>
    </location>
</feature>
<dbReference type="PIRSF" id="PIRSF010376">
    <property type="entry name" value="IspE"/>
    <property type="match status" value="1"/>
</dbReference>
<organism evidence="13 14">
    <name type="scientific">Pseudomonas weihenstephanensis</name>
    <dbReference type="NCBI Taxonomy" id="1608994"/>
    <lineage>
        <taxon>Bacteria</taxon>
        <taxon>Pseudomonadati</taxon>
        <taxon>Pseudomonadota</taxon>
        <taxon>Gammaproteobacteria</taxon>
        <taxon>Pseudomonadales</taxon>
        <taxon>Pseudomonadaceae</taxon>
        <taxon>Pseudomonas</taxon>
    </lineage>
</organism>
<evidence type="ECO:0000256" key="10">
    <source>
        <dbReference type="HAMAP-Rule" id="MF_00061"/>
    </source>
</evidence>
<comment type="catalytic activity">
    <reaction evidence="10">
        <text>4-CDP-2-C-methyl-D-erythritol + ATP = 4-CDP-2-C-methyl-D-erythritol 2-phosphate + ADP + H(+)</text>
        <dbReference type="Rhea" id="RHEA:18437"/>
        <dbReference type="ChEBI" id="CHEBI:15378"/>
        <dbReference type="ChEBI" id="CHEBI:30616"/>
        <dbReference type="ChEBI" id="CHEBI:57823"/>
        <dbReference type="ChEBI" id="CHEBI:57919"/>
        <dbReference type="ChEBI" id="CHEBI:456216"/>
        <dbReference type="EC" id="2.7.1.148"/>
    </reaction>
</comment>
<dbReference type="Proteomes" id="UP000809529">
    <property type="component" value="Unassembled WGS sequence"/>
</dbReference>
<keyword evidence="8 10" id="KW-0414">Isoprene biosynthesis</keyword>
<evidence type="ECO:0000313" key="14">
    <source>
        <dbReference type="Proteomes" id="UP000809529"/>
    </source>
</evidence>
<evidence type="ECO:0000256" key="3">
    <source>
        <dbReference type="ARBA" id="ARBA00017473"/>
    </source>
</evidence>
<evidence type="ECO:0000256" key="4">
    <source>
        <dbReference type="ARBA" id="ARBA00022679"/>
    </source>
</evidence>
<dbReference type="Gene3D" id="3.30.230.10">
    <property type="match status" value="1"/>
</dbReference>
<feature type="active site" evidence="10">
    <location>
        <position position="13"/>
    </location>
</feature>
<dbReference type="InterPro" id="IPR006204">
    <property type="entry name" value="GHMP_kinase_N_dom"/>
</dbReference>
<evidence type="ECO:0000259" key="11">
    <source>
        <dbReference type="Pfam" id="PF00288"/>
    </source>
</evidence>
<evidence type="ECO:0000256" key="2">
    <source>
        <dbReference type="ARBA" id="ARBA00012052"/>
    </source>
</evidence>
<dbReference type="PANTHER" id="PTHR43527">
    <property type="entry name" value="4-DIPHOSPHOCYTIDYL-2-C-METHYL-D-ERYTHRITOL KINASE, CHLOROPLASTIC"/>
    <property type="match status" value="1"/>
</dbReference>
<comment type="function">
    <text evidence="10">Catalyzes the phosphorylation of the position 2 hydroxy group of 4-diphosphocytidyl-2C-methyl-D-erythritol.</text>
</comment>
<keyword evidence="4 10" id="KW-0808">Transferase</keyword>
<dbReference type="InterPro" id="IPR036554">
    <property type="entry name" value="GHMP_kinase_C_sf"/>
</dbReference>
<proteinExistence type="inferred from homology"/>
<accession>A0ABS1ZLM6</accession>
<dbReference type="SUPFAM" id="SSF55060">
    <property type="entry name" value="GHMP Kinase, C-terminal domain"/>
    <property type="match status" value="1"/>
</dbReference>
<evidence type="ECO:0000256" key="8">
    <source>
        <dbReference type="ARBA" id="ARBA00023229"/>
    </source>
</evidence>
<dbReference type="EMBL" id="JAAEBW010000014">
    <property type="protein sequence ID" value="MBM1197386.1"/>
    <property type="molecule type" value="Genomic_DNA"/>
</dbReference>